<keyword evidence="7" id="KW-1185">Reference proteome</keyword>
<dbReference type="RefSeq" id="WP_104372962.1">
    <property type="nucleotide sequence ID" value="NZ_BFAV01000150.1"/>
</dbReference>
<dbReference type="PANTHER" id="PTHR43712:SF2">
    <property type="entry name" value="O-METHYLTRANSFERASE CICE"/>
    <property type="match status" value="1"/>
</dbReference>
<feature type="domain" description="O-methyltransferase dimerisation" evidence="5">
    <location>
        <begin position="16"/>
        <end position="71"/>
    </location>
</feature>
<dbReference type="PROSITE" id="PS51683">
    <property type="entry name" value="SAM_OMT_II"/>
    <property type="match status" value="1"/>
</dbReference>
<reference evidence="7" key="1">
    <citation type="submission" date="2018-02" db="EMBL/GenBank/DDBJ databases">
        <title>Genome sequence of Desulfocucumis palustris strain NAW-5.</title>
        <authorList>
            <person name="Watanabe M."/>
            <person name="Kojima H."/>
            <person name="Fukui M."/>
        </authorList>
    </citation>
    <scope>NUCLEOTIDE SEQUENCE [LARGE SCALE GENOMIC DNA]</scope>
    <source>
        <strain evidence="7">NAW-5</strain>
    </source>
</reference>
<dbReference type="Gene3D" id="3.40.50.150">
    <property type="entry name" value="Vaccinia Virus protein VP39"/>
    <property type="match status" value="1"/>
</dbReference>
<dbReference type="SUPFAM" id="SSF46785">
    <property type="entry name" value="Winged helix' DNA-binding domain"/>
    <property type="match status" value="1"/>
</dbReference>
<dbReference type="InterPro" id="IPR016461">
    <property type="entry name" value="COMT-like"/>
</dbReference>
<dbReference type="GO" id="GO:0008171">
    <property type="term" value="F:O-methyltransferase activity"/>
    <property type="evidence" value="ECO:0007669"/>
    <property type="project" value="InterPro"/>
</dbReference>
<evidence type="ECO:0000259" key="4">
    <source>
        <dbReference type="Pfam" id="PF00891"/>
    </source>
</evidence>
<comment type="caution">
    <text evidence="6">The sequence shown here is derived from an EMBL/GenBank/DDBJ whole genome shotgun (WGS) entry which is preliminary data.</text>
</comment>
<sequence>MPDKNIMAVPFDLLIMGAAVETGIINALEKRPMTAAELAAEITADQRAVWTVLEAMAALGYLTRQDHSYALSGDARNMIFTPGAPNYTGLSFMHRYELLKSWIHLPEVIATGKPHPRKRTPVTTAYFMAAMQEGARRSARPMGEFLLSGSPRNTRVLDIGGGPLFYARAFTALGAAVTVLDLAEVVSMMGKEAAAAGIEMIAGDFNVALPEGPFDLAYLGNINHMVGEEENQELIRKTAGVLKPGGRIAIVEFVRGASPFAAVFGVNMLVNTGNGGTWTMEQFTGWLENSGFGDIRLDTVAERQVITATKK</sequence>
<dbReference type="InterPro" id="IPR001077">
    <property type="entry name" value="COMT_C"/>
</dbReference>
<feature type="domain" description="O-methyltransferase C-terminal" evidence="4">
    <location>
        <begin position="124"/>
        <end position="292"/>
    </location>
</feature>
<organism evidence="6 7">
    <name type="scientific">Desulfocucumis palustris</name>
    <dbReference type="NCBI Taxonomy" id="1898651"/>
    <lineage>
        <taxon>Bacteria</taxon>
        <taxon>Bacillati</taxon>
        <taxon>Bacillota</taxon>
        <taxon>Clostridia</taxon>
        <taxon>Eubacteriales</taxon>
        <taxon>Desulfocucumaceae</taxon>
        <taxon>Desulfocucumis</taxon>
    </lineage>
</organism>
<proteinExistence type="predicted"/>
<dbReference type="OrthoDB" id="9810615at2"/>
<dbReference type="GO" id="GO:0046983">
    <property type="term" value="F:protein dimerization activity"/>
    <property type="evidence" value="ECO:0007669"/>
    <property type="project" value="InterPro"/>
</dbReference>
<keyword evidence="3" id="KW-0949">S-adenosyl-L-methionine</keyword>
<evidence type="ECO:0000256" key="1">
    <source>
        <dbReference type="ARBA" id="ARBA00022603"/>
    </source>
</evidence>
<dbReference type="Pfam" id="PF08100">
    <property type="entry name" value="Dimerisation"/>
    <property type="match status" value="1"/>
</dbReference>
<dbReference type="PIRSF" id="PIRSF005739">
    <property type="entry name" value="O-mtase"/>
    <property type="match status" value="1"/>
</dbReference>
<accession>A0A2L2XF59</accession>
<dbReference type="Gene3D" id="1.10.10.10">
    <property type="entry name" value="Winged helix-like DNA-binding domain superfamily/Winged helix DNA-binding domain"/>
    <property type="match status" value="1"/>
</dbReference>
<evidence type="ECO:0000256" key="2">
    <source>
        <dbReference type="ARBA" id="ARBA00022679"/>
    </source>
</evidence>
<dbReference type="EMBL" id="BFAV01000150">
    <property type="protein sequence ID" value="GBF34790.1"/>
    <property type="molecule type" value="Genomic_DNA"/>
</dbReference>
<dbReference type="AlphaFoldDB" id="A0A2L2XF59"/>
<dbReference type="InterPro" id="IPR036388">
    <property type="entry name" value="WH-like_DNA-bd_sf"/>
</dbReference>
<evidence type="ECO:0000259" key="5">
    <source>
        <dbReference type="Pfam" id="PF08100"/>
    </source>
</evidence>
<dbReference type="PANTHER" id="PTHR43712">
    <property type="entry name" value="PUTATIVE (AFU_ORTHOLOGUE AFUA_4G14580)-RELATED"/>
    <property type="match status" value="1"/>
</dbReference>
<dbReference type="Pfam" id="PF00891">
    <property type="entry name" value="Methyltransf_2"/>
    <property type="match status" value="1"/>
</dbReference>
<dbReference type="SUPFAM" id="SSF53335">
    <property type="entry name" value="S-adenosyl-L-methionine-dependent methyltransferases"/>
    <property type="match status" value="1"/>
</dbReference>
<name>A0A2L2XF59_9FIRM</name>
<protein>
    <submittedName>
        <fullName evidence="6">O-methyltransferase, family 2</fullName>
    </submittedName>
</protein>
<gene>
    <name evidence="6" type="ORF">DCCM_3910</name>
</gene>
<dbReference type="CDD" id="cd02440">
    <property type="entry name" value="AdoMet_MTases"/>
    <property type="match status" value="1"/>
</dbReference>
<dbReference type="InterPro" id="IPR012967">
    <property type="entry name" value="COMT_dimerisation"/>
</dbReference>
<keyword evidence="1 6" id="KW-0489">Methyltransferase</keyword>
<evidence type="ECO:0000313" key="6">
    <source>
        <dbReference type="EMBL" id="GBF34790.1"/>
    </source>
</evidence>
<dbReference type="InterPro" id="IPR036390">
    <property type="entry name" value="WH_DNA-bd_sf"/>
</dbReference>
<evidence type="ECO:0000256" key="3">
    <source>
        <dbReference type="ARBA" id="ARBA00022691"/>
    </source>
</evidence>
<keyword evidence="2 6" id="KW-0808">Transferase</keyword>
<evidence type="ECO:0000313" key="7">
    <source>
        <dbReference type="Proteomes" id="UP000239549"/>
    </source>
</evidence>
<dbReference type="InterPro" id="IPR029063">
    <property type="entry name" value="SAM-dependent_MTases_sf"/>
</dbReference>
<dbReference type="Proteomes" id="UP000239549">
    <property type="component" value="Unassembled WGS sequence"/>
</dbReference>
<dbReference type="GO" id="GO:0032259">
    <property type="term" value="P:methylation"/>
    <property type="evidence" value="ECO:0007669"/>
    <property type="project" value="UniProtKB-KW"/>
</dbReference>